<evidence type="ECO:0000256" key="2">
    <source>
        <dbReference type="ARBA" id="ARBA00022472"/>
    </source>
</evidence>
<evidence type="ECO:0000256" key="3">
    <source>
        <dbReference type="ARBA" id="ARBA00022946"/>
    </source>
</evidence>
<dbReference type="GO" id="GO:0006353">
    <property type="term" value="P:DNA-templated transcription termination"/>
    <property type="evidence" value="ECO:0007669"/>
    <property type="project" value="UniProtKB-KW"/>
</dbReference>
<keyword evidence="2" id="KW-0804">Transcription</keyword>
<keyword evidence="3" id="KW-0809">Transit peptide</keyword>
<dbReference type="FunFam" id="1.25.70.10:FF:000016">
    <property type="entry name" value="Mitochondrial transcription termination factor-like"/>
    <property type="match status" value="1"/>
</dbReference>
<proteinExistence type="inferred from homology"/>
<evidence type="ECO:0000256" key="1">
    <source>
        <dbReference type="ARBA" id="ARBA00007692"/>
    </source>
</evidence>
<dbReference type="GO" id="GO:0003676">
    <property type="term" value="F:nucleic acid binding"/>
    <property type="evidence" value="ECO:0007669"/>
    <property type="project" value="InterPro"/>
</dbReference>
<dbReference type="PANTHER" id="PTHR13068">
    <property type="entry name" value="CGI-12 PROTEIN-RELATED"/>
    <property type="match status" value="1"/>
</dbReference>
<organism evidence="4">
    <name type="scientific">Aegilops tauschii</name>
    <name type="common">Tausch's goatgrass</name>
    <name type="synonym">Aegilops squarrosa</name>
    <dbReference type="NCBI Taxonomy" id="37682"/>
    <lineage>
        <taxon>Eukaryota</taxon>
        <taxon>Viridiplantae</taxon>
        <taxon>Streptophyta</taxon>
        <taxon>Embryophyta</taxon>
        <taxon>Tracheophyta</taxon>
        <taxon>Spermatophyta</taxon>
        <taxon>Magnoliopsida</taxon>
        <taxon>Liliopsida</taxon>
        <taxon>Poales</taxon>
        <taxon>Poaceae</taxon>
        <taxon>BOP clade</taxon>
        <taxon>Pooideae</taxon>
        <taxon>Triticodae</taxon>
        <taxon>Triticeae</taxon>
        <taxon>Triticinae</taxon>
        <taxon>Aegilops</taxon>
    </lineage>
</organism>
<keyword evidence="2" id="KW-0806">Transcription termination</keyword>
<evidence type="ECO:0000313" key="4">
    <source>
        <dbReference type="EnsemblPlants" id="EMT32606"/>
    </source>
</evidence>
<dbReference type="PANTHER" id="PTHR13068:SF149">
    <property type="entry name" value="LRP_ASNC FAMILY TRANSCRIPTIONAL REGULATOR"/>
    <property type="match status" value="1"/>
</dbReference>
<keyword evidence="2" id="KW-0805">Transcription regulation</keyword>
<dbReference type="SMART" id="SM00733">
    <property type="entry name" value="Mterf"/>
    <property type="match status" value="5"/>
</dbReference>
<reference evidence="4" key="1">
    <citation type="submission" date="2015-06" db="UniProtKB">
        <authorList>
            <consortium name="EnsemblPlants"/>
        </authorList>
    </citation>
    <scope>IDENTIFICATION</scope>
</reference>
<protein>
    <submittedName>
        <fullName evidence="4">Uncharacterized protein</fullName>
    </submittedName>
</protein>
<dbReference type="EnsemblPlants" id="EMT32606">
    <property type="protein sequence ID" value="EMT32606"/>
    <property type="gene ID" value="F775_00018"/>
</dbReference>
<accession>M8D7Z2</accession>
<name>M8D7Z2_AEGTA</name>
<dbReference type="Pfam" id="PF02536">
    <property type="entry name" value="mTERF"/>
    <property type="match status" value="1"/>
</dbReference>
<sequence>MLRLRICILAHLLSSPTTCHRSPSPLCRLLSAAAPPVSQRTGITGFAVEEYLVDTCGLTPAQALKASTKLSHLRSPTKPDAVLAFLAGLGLSTADVAAAVARDPQLLCAGVKRTLSPIVAGLTGLGLSHSEIARLLSLSFRCKSVVSNVHYYLRLFGSSDKFLQAFKRNNRLLSHSLERVVKPNVALLQECTLGACDIAKVCATVPRMLTASAEQIRAAAAKVLEKIAAKVKYLKSTLGWSDAEVGIALSKDPSVLRRSKNMLQRRSEFLLSELGLEPAYIAHRPAILTYSLEGRPRPRYYVVKFLKENGLLAHSHSYYTALLRTEKEDAEHGSRDLVVQEEDTDNMSLALLVPGEDDESIGHDLLVHKEDEQGMIAYLKEEKDDVHDQNCRSWVLGVVAGGVHVAAQNQKLIRDDGQYIWPLAALVVGQGFAGSVIESQDAVGGVEEALCGRNRVGFCRNQQSSRGGVTGRSSRSALDPSYMCLSKHDAKQRNKAIQRIHATSISKFIVDQLVEGITVSYAVAEIIFLGLTTFRHICDRVDTRITISEGEKEDKQWHAWGAILK</sequence>
<comment type="similarity">
    <text evidence="1">Belongs to the mTERF family.</text>
</comment>
<dbReference type="AlphaFoldDB" id="M8D7Z2"/>
<dbReference type="InterPro" id="IPR003690">
    <property type="entry name" value="MTERF"/>
</dbReference>
<dbReference type="Gene3D" id="1.25.70.10">
    <property type="entry name" value="Transcription termination factor 3, mitochondrial"/>
    <property type="match status" value="1"/>
</dbReference>
<dbReference type="InterPro" id="IPR038538">
    <property type="entry name" value="MTERF_sf"/>
</dbReference>